<proteinExistence type="predicted"/>
<reference evidence="7 8" key="1">
    <citation type="submission" date="2021-09" db="EMBL/GenBank/DDBJ databases">
        <title>Whole genome sequence of Nocardioides sp. GBK3QG-3.</title>
        <authorList>
            <person name="Tuo L."/>
        </authorList>
    </citation>
    <scope>NUCLEOTIDE SEQUENCE [LARGE SCALE GENOMIC DNA]</scope>
    <source>
        <strain evidence="7 8">GBK3QG-3</strain>
    </source>
</reference>
<dbReference type="InterPro" id="IPR009057">
    <property type="entry name" value="Homeodomain-like_sf"/>
</dbReference>
<feature type="DNA-binding region" description="H-T-H motif" evidence="5">
    <location>
        <begin position="28"/>
        <end position="47"/>
    </location>
</feature>
<keyword evidence="1" id="KW-0678">Repressor</keyword>
<evidence type="ECO:0000313" key="8">
    <source>
        <dbReference type="Proteomes" id="UP000780875"/>
    </source>
</evidence>
<evidence type="ECO:0000256" key="3">
    <source>
        <dbReference type="ARBA" id="ARBA00023125"/>
    </source>
</evidence>
<dbReference type="PROSITE" id="PS50977">
    <property type="entry name" value="HTH_TETR_2"/>
    <property type="match status" value="1"/>
</dbReference>
<name>A0ABS7UE26_9ACTN</name>
<dbReference type="PANTHER" id="PTHR30055:SF234">
    <property type="entry name" value="HTH-TYPE TRANSCRIPTIONAL REGULATOR BETI"/>
    <property type="match status" value="1"/>
</dbReference>
<dbReference type="Pfam" id="PF13977">
    <property type="entry name" value="TetR_C_6"/>
    <property type="match status" value="1"/>
</dbReference>
<dbReference type="Proteomes" id="UP000780875">
    <property type="component" value="Unassembled WGS sequence"/>
</dbReference>
<gene>
    <name evidence="7" type="ORF">K8U61_13850</name>
</gene>
<evidence type="ECO:0000256" key="5">
    <source>
        <dbReference type="PROSITE-ProRule" id="PRU00335"/>
    </source>
</evidence>
<evidence type="ECO:0000256" key="2">
    <source>
        <dbReference type="ARBA" id="ARBA00023015"/>
    </source>
</evidence>
<evidence type="ECO:0000256" key="1">
    <source>
        <dbReference type="ARBA" id="ARBA00022491"/>
    </source>
</evidence>
<sequence>MARRQDRRAEIARAAIAPLSSQGVHHVRLADLGASLGMTGAHLLYYFESKNDLFLAALRTVEQDLRDRVLERFATIDSARDRWQWLVETGAPTGLDDSGLLMWLEAWAGAVHDDDVLALITELESAWQGLLRDTLGYAVARGELPPGIDVDPIVEGVSALLDGLTLRVVVGYRPLDRAAALAIVDRFVAPLLPWKEPA</sequence>
<dbReference type="SUPFAM" id="SSF46689">
    <property type="entry name" value="Homeodomain-like"/>
    <property type="match status" value="1"/>
</dbReference>
<evidence type="ECO:0000259" key="6">
    <source>
        <dbReference type="PROSITE" id="PS50977"/>
    </source>
</evidence>
<dbReference type="InterPro" id="IPR036271">
    <property type="entry name" value="Tet_transcr_reg_TetR-rel_C_sf"/>
</dbReference>
<dbReference type="InterPro" id="IPR050109">
    <property type="entry name" value="HTH-type_TetR-like_transc_reg"/>
</dbReference>
<keyword evidence="2" id="KW-0805">Transcription regulation</keyword>
<dbReference type="Pfam" id="PF00440">
    <property type="entry name" value="TetR_N"/>
    <property type="match status" value="1"/>
</dbReference>
<keyword evidence="3 5" id="KW-0238">DNA-binding</keyword>
<feature type="domain" description="HTH tetR-type" evidence="6">
    <location>
        <begin position="5"/>
        <end position="65"/>
    </location>
</feature>
<dbReference type="EMBL" id="JAIQZJ010000007">
    <property type="protein sequence ID" value="MBZ5739253.1"/>
    <property type="molecule type" value="Genomic_DNA"/>
</dbReference>
<dbReference type="Gene3D" id="1.10.357.10">
    <property type="entry name" value="Tetracycline Repressor, domain 2"/>
    <property type="match status" value="1"/>
</dbReference>
<evidence type="ECO:0000313" key="7">
    <source>
        <dbReference type="EMBL" id="MBZ5739253.1"/>
    </source>
</evidence>
<dbReference type="RefSeq" id="WP_224123623.1">
    <property type="nucleotide sequence ID" value="NZ_JAIQZJ010000007.1"/>
</dbReference>
<dbReference type="InterPro" id="IPR039538">
    <property type="entry name" value="BetI_C"/>
</dbReference>
<comment type="caution">
    <text evidence="7">The sequence shown here is derived from an EMBL/GenBank/DDBJ whole genome shotgun (WGS) entry which is preliminary data.</text>
</comment>
<keyword evidence="8" id="KW-1185">Reference proteome</keyword>
<dbReference type="PANTHER" id="PTHR30055">
    <property type="entry name" value="HTH-TYPE TRANSCRIPTIONAL REGULATOR RUTR"/>
    <property type="match status" value="1"/>
</dbReference>
<evidence type="ECO:0000256" key="4">
    <source>
        <dbReference type="ARBA" id="ARBA00023163"/>
    </source>
</evidence>
<protein>
    <submittedName>
        <fullName evidence="7">TetR family transcriptional regulator C-terminal domain-containing protein</fullName>
    </submittedName>
</protein>
<accession>A0ABS7UE26</accession>
<dbReference type="InterPro" id="IPR001647">
    <property type="entry name" value="HTH_TetR"/>
</dbReference>
<organism evidence="7 8">
    <name type="scientific">Nocardioides mangrovi</name>
    <dbReference type="NCBI Taxonomy" id="2874580"/>
    <lineage>
        <taxon>Bacteria</taxon>
        <taxon>Bacillati</taxon>
        <taxon>Actinomycetota</taxon>
        <taxon>Actinomycetes</taxon>
        <taxon>Propionibacteriales</taxon>
        <taxon>Nocardioidaceae</taxon>
        <taxon>Nocardioides</taxon>
    </lineage>
</organism>
<dbReference type="SUPFAM" id="SSF48498">
    <property type="entry name" value="Tetracyclin repressor-like, C-terminal domain"/>
    <property type="match status" value="1"/>
</dbReference>
<keyword evidence="4" id="KW-0804">Transcription</keyword>